<dbReference type="Gene3D" id="2.40.50.140">
    <property type="entry name" value="Nucleic acid-binding proteins"/>
    <property type="match status" value="2"/>
</dbReference>
<dbReference type="Proteomes" id="UP001419268">
    <property type="component" value="Unassembled WGS sequence"/>
</dbReference>
<dbReference type="Pfam" id="PF16900">
    <property type="entry name" value="REPA_OB_2"/>
    <property type="match status" value="1"/>
</dbReference>
<evidence type="ECO:0000256" key="1">
    <source>
        <dbReference type="ARBA" id="ARBA00023125"/>
    </source>
</evidence>
<name>A0AAP0PCG2_9MAGN</name>
<evidence type="ECO:0000313" key="4">
    <source>
        <dbReference type="EMBL" id="KAK9139057.1"/>
    </source>
</evidence>
<dbReference type="InterPro" id="IPR031657">
    <property type="entry name" value="REPA_OB_2"/>
</dbReference>
<comment type="caution">
    <text evidence="4">The sequence shown here is derived from an EMBL/GenBank/DDBJ whole genome shotgun (WGS) entry which is preliminary data.</text>
</comment>
<dbReference type="PANTHER" id="PTHR47165">
    <property type="entry name" value="OS03G0429900 PROTEIN"/>
    <property type="match status" value="1"/>
</dbReference>
<reference evidence="4 5" key="1">
    <citation type="submission" date="2024-01" db="EMBL/GenBank/DDBJ databases">
        <title>Genome assemblies of Stephania.</title>
        <authorList>
            <person name="Yang L."/>
        </authorList>
    </citation>
    <scope>NUCLEOTIDE SEQUENCE [LARGE SCALE GENOMIC DNA]</scope>
    <source>
        <strain evidence="4">JXDWG</strain>
        <tissue evidence="4">Leaf</tissue>
    </source>
</reference>
<organism evidence="4 5">
    <name type="scientific">Stephania cephalantha</name>
    <dbReference type="NCBI Taxonomy" id="152367"/>
    <lineage>
        <taxon>Eukaryota</taxon>
        <taxon>Viridiplantae</taxon>
        <taxon>Streptophyta</taxon>
        <taxon>Embryophyta</taxon>
        <taxon>Tracheophyta</taxon>
        <taxon>Spermatophyta</taxon>
        <taxon>Magnoliopsida</taxon>
        <taxon>Ranunculales</taxon>
        <taxon>Menispermaceae</taxon>
        <taxon>Menispermoideae</taxon>
        <taxon>Cissampelideae</taxon>
        <taxon>Stephania</taxon>
    </lineage>
</organism>
<evidence type="ECO:0000259" key="2">
    <source>
        <dbReference type="Pfam" id="PF02721"/>
    </source>
</evidence>
<accession>A0AAP0PCG2</accession>
<protein>
    <submittedName>
        <fullName evidence="4">Uncharacterized protein</fullName>
    </submittedName>
</protein>
<evidence type="ECO:0000259" key="3">
    <source>
        <dbReference type="Pfam" id="PF16900"/>
    </source>
</evidence>
<sequence>MDRLLARSTQHNHQLKLFVLCLLPFEFSSLEVAKMPRVKKLLKDIDPNTVNWYADVYVLEKLPIKQSNTSSVRQQRLILVDEEGYQIQATIFGNDINLFESRLQTKVAYRISNAFVKEIEARYRLVPSPHQWSISRNTLIKKVPDSETFPLIEEVKFVTLDEIDEYLDIDEYIDVAVLALIAKPKRDVTKRNGQPASLQEFIVIDECCMPIRLTLWDEFATRIGPSVEERIAKTPVLVCRRLKVAYHSGICLATRSSSTIDLVNDSERAQTLRQWFNRNCTVIEDLINNDGMSIPIHFREVFYCTNCNHEDAHGTPRARIEVELTDESGALKVVAYGSIAEDIISLNAQEIMTKTIAGEACNVIDASKLLKSASFFYVYVQADKLVDNTITRFFLVGISPINVKVGNLDLNGDKGNIDGALVANAQTSVCGSARLKETNGEVIVETGEVILHTVASATSSSKRETSNFTSRSSKLLKPAVVSLESASTSSG</sequence>
<dbReference type="InterPro" id="IPR012340">
    <property type="entry name" value="NA-bd_OB-fold"/>
</dbReference>
<dbReference type="AlphaFoldDB" id="A0AAP0PCG2"/>
<keyword evidence="1" id="KW-0238">DNA-binding</keyword>
<feature type="domain" description="Replication protein A OB" evidence="3">
    <location>
        <begin position="167"/>
        <end position="260"/>
    </location>
</feature>
<dbReference type="EMBL" id="JBBNAG010000004">
    <property type="protein sequence ID" value="KAK9139057.1"/>
    <property type="molecule type" value="Genomic_DNA"/>
</dbReference>
<keyword evidence="5" id="KW-1185">Reference proteome</keyword>
<dbReference type="Pfam" id="PF02721">
    <property type="entry name" value="DUF223"/>
    <property type="match status" value="1"/>
</dbReference>
<dbReference type="SUPFAM" id="SSF50249">
    <property type="entry name" value="Nucleic acid-binding proteins"/>
    <property type="match status" value="3"/>
</dbReference>
<dbReference type="GO" id="GO:0003677">
    <property type="term" value="F:DNA binding"/>
    <property type="evidence" value="ECO:0007669"/>
    <property type="project" value="UniProtKB-KW"/>
</dbReference>
<proteinExistence type="predicted"/>
<dbReference type="PANTHER" id="PTHR47165:SF4">
    <property type="entry name" value="OS03G0429900 PROTEIN"/>
    <property type="match status" value="1"/>
</dbReference>
<evidence type="ECO:0000313" key="5">
    <source>
        <dbReference type="Proteomes" id="UP001419268"/>
    </source>
</evidence>
<dbReference type="InterPro" id="IPR003871">
    <property type="entry name" value="RFA1B/D_OB_1st"/>
</dbReference>
<feature type="domain" description="Replication protein A 70 kDa DNA-binding subunit B/D first OB fold" evidence="2">
    <location>
        <begin position="41"/>
        <end position="140"/>
    </location>
</feature>
<gene>
    <name evidence="4" type="ORF">Scep_008738</name>
</gene>